<dbReference type="SUPFAM" id="SSF54928">
    <property type="entry name" value="RNA-binding domain, RBD"/>
    <property type="match status" value="3"/>
</dbReference>
<dbReference type="InterPro" id="IPR035979">
    <property type="entry name" value="RBD_domain_sf"/>
</dbReference>
<dbReference type="GO" id="GO:0008380">
    <property type="term" value="P:RNA splicing"/>
    <property type="evidence" value="ECO:0007669"/>
    <property type="project" value="UniProtKB-KW"/>
</dbReference>
<evidence type="ECO:0000256" key="4">
    <source>
        <dbReference type="PROSITE-ProRule" id="PRU00176"/>
    </source>
</evidence>
<dbReference type="EMBL" id="BRXZ01001326">
    <property type="protein sequence ID" value="GMH68342.1"/>
    <property type="molecule type" value="Genomic_DNA"/>
</dbReference>
<comment type="caution">
    <text evidence="7">The sequence shown here is derived from an EMBL/GenBank/DDBJ whole genome shotgun (WGS) entry which is preliminary data.</text>
</comment>
<keyword evidence="3" id="KW-0508">mRNA splicing</keyword>
<evidence type="ECO:0000256" key="3">
    <source>
        <dbReference type="ARBA" id="ARBA00023187"/>
    </source>
</evidence>
<dbReference type="InterPro" id="IPR003954">
    <property type="entry name" value="RRM_euk-type"/>
</dbReference>
<dbReference type="GO" id="GO:0003723">
    <property type="term" value="F:RNA binding"/>
    <property type="evidence" value="ECO:0007669"/>
    <property type="project" value="UniProtKB-UniRule"/>
</dbReference>
<feature type="region of interest" description="Disordered" evidence="5">
    <location>
        <begin position="128"/>
        <end position="152"/>
    </location>
</feature>
<gene>
    <name evidence="7" type="ORF">TrRE_jg10424</name>
</gene>
<dbReference type="SMART" id="SM00361">
    <property type="entry name" value="RRM_1"/>
    <property type="match status" value="1"/>
</dbReference>
<dbReference type="Proteomes" id="UP001165082">
    <property type="component" value="Unassembled WGS sequence"/>
</dbReference>
<dbReference type="PANTHER" id="PTHR23139">
    <property type="entry name" value="RNA-BINDING PROTEIN"/>
    <property type="match status" value="1"/>
</dbReference>
<evidence type="ECO:0000313" key="8">
    <source>
        <dbReference type="Proteomes" id="UP001165082"/>
    </source>
</evidence>
<keyword evidence="1" id="KW-0507">mRNA processing</keyword>
<keyword evidence="2 4" id="KW-0694">RNA-binding</keyword>
<evidence type="ECO:0000259" key="6">
    <source>
        <dbReference type="PROSITE" id="PS50102"/>
    </source>
</evidence>
<evidence type="ECO:0000256" key="1">
    <source>
        <dbReference type="ARBA" id="ARBA00022664"/>
    </source>
</evidence>
<protein>
    <recommendedName>
        <fullName evidence="6">RRM domain-containing protein</fullName>
    </recommendedName>
</protein>
<dbReference type="GO" id="GO:0006397">
    <property type="term" value="P:mRNA processing"/>
    <property type="evidence" value="ECO:0007669"/>
    <property type="project" value="UniProtKB-KW"/>
</dbReference>
<dbReference type="SMART" id="SM00360">
    <property type="entry name" value="RRM"/>
    <property type="match status" value="3"/>
</dbReference>
<dbReference type="AlphaFoldDB" id="A0A9W7E705"/>
<keyword evidence="8" id="KW-1185">Reference proteome</keyword>
<dbReference type="Gene3D" id="3.30.70.330">
    <property type="match status" value="3"/>
</dbReference>
<dbReference type="Pfam" id="PF00076">
    <property type="entry name" value="RRM_1"/>
    <property type="match status" value="1"/>
</dbReference>
<proteinExistence type="predicted"/>
<dbReference type="InterPro" id="IPR000504">
    <property type="entry name" value="RRM_dom"/>
</dbReference>
<name>A0A9W7E705_9STRA</name>
<dbReference type="PROSITE" id="PS50102">
    <property type="entry name" value="RRM"/>
    <property type="match status" value="1"/>
</dbReference>
<evidence type="ECO:0000256" key="2">
    <source>
        <dbReference type="ARBA" id="ARBA00022884"/>
    </source>
</evidence>
<feature type="domain" description="RRM" evidence="6">
    <location>
        <begin position="303"/>
        <end position="390"/>
    </location>
</feature>
<sequence>MGGVGLIPIDPLTNIPNLTHPDKTNRELFIGNTGPNVTDQLLLQFLNAAMMKVGLALPKFPEVNGGKPVIQIRVAGKFAFAQTRTEVEAANLLNLNNIPFMGNYLKIVRPAKYSGPHTTSVSWQELTGMVDPNAPKPGASSASSSGDGAKKDDRVFAPDDKIFREIFIGNTTEDTNEAELMEFLNTTLFSVGLTHDNNPKPVSKCRVNGKFCFIECVTPEDTALALNIDDVPFKDQQLKLQRPSRYPGVVTEHISWNEVLEKVMAGEMGQGIKPPVPSLENPSGKATASSILGQEEKAAVVTKVVRLTGMISPKEDLVEDEDYNDVVLDIKQECETFGKLLDIVVPRLAQPGEGDVYLKYETIEGASKAIKELKGRTFDGRSVGAESFDEDKFEKKVFD</sequence>
<feature type="compositionally biased region" description="Low complexity" evidence="5">
    <location>
        <begin position="136"/>
        <end position="147"/>
    </location>
</feature>
<accession>A0A9W7E705</accession>
<dbReference type="InterPro" id="IPR012677">
    <property type="entry name" value="Nucleotide-bd_a/b_plait_sf"/>
</dbReference>
<evidence type="ECO:0000256" key="5">
    <source>
        <dbReference type="SAM" id="MobiDB-lite"/>
    </source>
</evidence>
<dbReference type="CDD" id="cd12232">
    <property type="entry name" value="RRM3_U2AF65"/>
    <property type="match status" value="1"/>
</dbReference>
<organism evidence="7 8">
    <name type="scientific">Triparma retinervis</name>
    <dbReference type="NCBI Taxonomy" id="2557542"/>
    <lineage>
        <taxon>Eukaryota</taxon>
        <taxon>Sar</taxon>
        <taxon>Stramenopiles</taxon>
        <taxon>Ochrophyta</taxon>
        <taxon>Bolidophyceae</taxon>
        <taxon>Parmales</taxon>
        <taxon>Triparmaceae</taxon>
        <taxon>Triparma</taxon>
    </lineage>
</organism>
<dbReference type="OrthoDB" id="5411533at2759"/>
<evidence type="ECO:0000313" key="7">
    <source>
        <dbReference type="EMBL" id="GMH68342.1"/>
    </source>
</evidence>
<reference evidence="7" key="1">
    <citation type="submission" date="2022-07" db="EMBL/GenBank/DDBJ databases">
        <title>Genome analysis of Parmales, a sister group of diatoms, reveals the evolutionary specialization of diatoms from phago-mixotrophs to photoautotrophs.</title>
        <authorList>
            <person name="Ban H."/>
            <person name="Sato S."/>
            <person name="Yoshikawa S."/>
            <person name="Kazumasa Y."/>
            <person name="Nakamura Y."/>
            <person name="Ichinomiya M."/>
            <person name="Saitoh K."/>
            <person name="Sato N."/>
            <person name="Blanc-Mathieu R."/>
            <person name="Endo H."/>
            <person name="Kuwata A."/>
            <person name="Ogata H."/>
        </authorList>
    </citation>
    <scope>NUCLEOTIDE SEQUENCE</scope>
</reference>